<keyword evidence="2" id="KW-0812">Transmembrane</keyword>
<keyword evidence="1" id="KW-0067">ATP-binding</keyword>
<reference evidence="4 5" key="1">
    <citation type="journal article" date="2017" name="Environ. Microbiol.">
        <title>Decay of the glycolytic pathway and adaptation to intranuclear parasitism within Enterocytozoonidae microsporidia.</title>
        <authorList>
            <person name="Wiredu Boakye D."/>
            <person name="Jaroenlak P."/>
            <person name="Prachumwat A."/>
            <person name="Williams T.A."/>
            <person name="Bateman K.S."/>
            <person name="Itsathitphaisarn O."/>
            <person name="Sritunyalucksana K."/>
            <person name="Paszkiewicz K.H."/>
            <person name="Moore K.A."/>
            <person name="Stentiford G.D."/>
            <person name="Williams B.A."/>
        </authorList>
    </citation>
    <scope>NUCLEOTIDE SEQUENCE [LARGE SCALE GENOMIC DNA]</scope>
    <source>
        <strain evidence="4 5">TH1</strain>
    </source>
</reference>
<evidence type="ECO:0000256" key="2">
    <source>
        <dbReference type="SAM" id="Phobius"/>
    </source>
</evidence>
<dbReference type="STRING" id="646526.A0A1W0E375"/>
<dbReference type="GO" id="GO:0005524">
    <property type="term" value="F:ATP binding"/>
    <property type="evidence" value="ECO:0007669"/>
    <property type="project" value="UniProtKB-KW"/>
</dbReference>
<protein>
    <submittedName>
        <fullName evidence="4">Arc</fullName>
    </submittedName>
</protein>
<feature type="domain" description="AAA+ ATPase" evidence="3">
    <location>
        <begin position="125"/>
        <end position="304"/>
    </location>
</feature>
<dbReference type="InterPro" id="IPR027417">
    <property type="entry name" value="P-loop_NTPase"/>
</dbReference>
<dbReference type="Pfam" id="PF00004">
    <property type="entry name" value="AAA"/>
    <property type="match status" value="1"/>
</dbReference>
<dbReference type="SUPFAM" id="SSF52540">
    <property type="entry name" value="P-loop containing nucleoside triphosphate hydrolases"/>
    <property type="match status" value="1"/>
</dbReference>
<keyword evidence="1" id="KW-0547">Nucleotide-binding</keyword>
<keyword evidence="2" id="KW-1133">Transmembrane helix</keyword>
<dbReference type="EMBL" id="MNPJ01000026">
    <property type="protein sequence ID" value="OQS53688.1"/>
    <property type="molecule type" value="Genomic_DNA"/>
</dbReference>
<accession>A0A1W0E375</accession>
<name>A0A1W0E375_9MICR</name>
<dbReference type="Proteomes" id="UP000192758">
    <property type="component" value="Unassembled WGS sequence"/>
</dbReference>
<keyword evidence="5" id="KW-1185">Reference proteome</keyword>
<dbReference type="SMART" id="SM00382">
    <property type="entry name" value="AAA"/>
    <property type="match status" value="1"/>
</dbReference>
<dbReference type="InterPro" id="IPR003960">
    <property type="entry name" value="ATPase_AAA_CS"/>
</dbReference>
<comment type="caution">
    <text evidence="4">The sequence shown here is derived from an EMBL/GenBank/DDBJ whole genome shotgun (WGS) entry which is preliminary data.</text>
</comment>
<evidence type="ECO:0000313" key="4">
    <source>
        <dbReference type="EMBL" id="OQS53688.1"/>
    </source>
</evidence>
<proteinExistence type="inferred from homology"/>
<dbReference type="PROSITE" id="PS00674">
    <property type="entry name" value="AAA"/>
    <property type="match status" value="1"/>
</dbReference>
<dbReference type="InterPro" id="IPR003959">
    <property type="entry name" value="ATPase_AAA_core"/>
</dbReference>
<dbReference type="Gene3D" id="3.40.50.300">
    <property type="entry name" value="P-loop containing nucleotide triphosphate hydrolases"/>
    <property type="match status" value="1"/>
</dbReference>
<dbReference type="OrthoDB" id="39734at2759"/>
<evidence type="ECO:0000256" key="1">
    <source>
        <dbReference type="RuleBase" id="RU003651"/>
    </source>
</evidence>
<feature type="transmembrane region" description="Helical" evidence="2">
    <location>
        <begin position="46"/>
        <end position="67"/>
    </location>
</feature>
<gene>
    <name evidence="4" type="primary">arc</name>
    <name evidence="4" type="ORF">EHP00_1863</name>
</gene>
<dbReference type="InterPro" id="IPR050304">
    <property type="entry name" value="MT-severing_AAA_ATPase"/>
</dbReference>
<dbReference type="CDD" id="cd19481">
    <property type="entry name" value="RecA-like_protease"/>
    <property type="match status" value="1"/>
</dbReference>
<keyword evidence="2" id="KW-0472">Membrane</keyword>
<dbReference type="PANTHER" id="PTHR23074">
    <property type="entry name" value="AAA DOMAIN-CONTAINING"/>
    <property type="match status" value="1"/>
</dbReference>
<comment type="similarity">
    <text evidence="1">Belongs to the AAA ATPase family.</text>
</comment>
<dbReference type="InterPro" id="IPR003593">
    <property type="entry name" value="AAA+_ATPase"/>
</dbReference>
<dbReference type="PANTHER" id="PTHR23074:SF83">
    <property type="entry name" value="VACUOLAR PROTEIN SORTING-ASSOCIATED PROTEIN 4A"/>
    <property type="match status" value="1"/>
</dbReference>
<organism evidence="4 5">
    <name type="scientific">Ecytonucleospora hepatopenaei</name>
    <dbReference type="NCBI Taxonomy" id="646526"/>
    <lineage>
        <taxon>Eukaryota</taxon>
        <taxon>Fungi</taxon>
        <taxon>Fungi incertae sedis</taxon>
        <taxon>Microsporidia</taxon>
        <taxon>Enterocytozoonidae</taxon>
        <taxon>Ecytonucleospora</taxon>
    </lineage>
</organism>
<evidence type="ECO:0000313" key="5">
    <source>
        <dbReference type="Proteomes" id="UP000192758"/>
    </source>
</evidence>
<sequence length="383" mass="44585">MGKKDKINIEHTMFLPATKEQQFEAVSALIAERVKEKTKPGKLVQFLRIVASLVSITFIGLLIWKMFLEDKIQEHFTYENVDKFSNIRSIGKEDLINELVDQMITTTKWIQTENPTDLKKIFDETNFSFLLYGPPGTGKTIFAKEVAYRYNLALKKLHMQKTNEQDFNRAKNTPDFEKYVNSYVKSRVNYLTVYPSMILDKYVGESSKNVKRLFSSLSKNISDEKEGSIALFDEGDALFYSRDRALMQTSDNSMAIQSEFLSNLSQQKKTFQPLFVFVTTNFANRLDPAFLRRLGKKIKFELPTLEERKKLIRHIWNELKIKYTEKNITELAEATKGTSHSFISKTLKEFTVLDKNRPVAIDFLFDECIIHCKQENIKYEINC</sequence>
<dbReference type="VEuPathDB" id="MicrosporidiaDB:EHP00_1863"/>
<evidence type="ECO:0000259" key="3">
    <source>
        <dbReference type="SMART" id="SM00382"/>
    </source>
</evidence>
<dbReference type="GO" id="GO:0016887">
    <property type="term" value="F:ATP hydrolysis activity"/>
    <property type="evidence" value="ECO:0007669"/>
    <property type="project" value="InterPro"/>
</dbReference>
<dbReference type="AlphaFoldDB" id="A0A1W0E375"/>